<keyword evidence="1" id="KW-0472">Membrane</keyword>
<organism evidence="2 3">
    <name type="scientific">Engystomops pustulosus</name>
    <name type="common">Tungara frog</name>
    <name type="synonym">Physalaemus pustulosus</name>
    <dbReference type="NCBI Taxonomy" id="76066"/>
    <lineage>
        <taxon>Eukaryota</taxon>
        <taxon>Metazoa</taxon>
        <taxon>Chordata</taxon>
        <taxon>Craniata</taxon>
        <taxon>Vertebrata</taxon>
        <taxon>Euteleostomi</taxon>
        <taxon>Amphibia</taxon>
        <taxon>Batrachia</taxon>
        <taxon>Anura</taxon>
        <taxon>Neobatrachia</taxon>
        <taxon>Hyloidea</taxon>
        <taxon>Leptodactylidae</taxon>
        <taxon>Leiuperinae</taxon>
        <taxon>Engystomops</taxon>
    </lineage>
</organism>
<protein>
    <submittedName>
        <fullName evidence="2">Uncharacterized protein</fullName>
    </submittedName>
</protein>
<sequence length="116" mass="13505">MLSLGVGVQVNLHFNFNEAIGCAGCWWYICTTEGILRMRMDFMFFIVSSFPFAIAQPGCMYRIAQSFQETRNLRPVPKFYVSSLCLCTRAGHVDAIGRRSINPMQSRYWYRENHLY</sequence>
<dbReference type="EMBL" id="WNYA01000006">
    <property type="protein sequence ID" value="KAG8565026.1"/>
    <property type="molecule type" value="Genomic_DNA"/>
</dbReference>
<name>A0AAV7B0H9_ENGPU</name>
<keyword evidence="1" id="KW-1133">Transmembrane helix</keyword>
<comment type="caution">
    <text evidence="2">The sequence shown here is derived from an EMBL/GenBank/DDBJ whole genome shotgun (WGS) entry which is preliminary data.</text>
</comment>
<evidence type="ECO:0000256" key="1">
    <source>
        <dbReference type="SAM" id="Phobius"/>
    </source>
</evidence>
<proteinExistence type="predicted"/>
<evidence type="ECO:0000313" key="3">
    <source>
        <dbReference type="Proteomes" id="UP000824782"/>
    </source>
</evidence>
<reference evidence="2" key="1">
    <citation type="thesis" date="2020" institute="ProQuest LLC" country="789 East Eisenhower Parkway, Ann Arbor, MI, USA">
        <title>Comparative Genomics and Chromosome Evolution.</title>
        <authorList>
            <person name="Mudd A.B."/>
        </authorList>
    </citation>
    <scope>NUCLEOTIDE SEQUENCE</scope>
    <source>
        <strain evidence="2">237g6f4</strain>
        <tissue evidence="2">Blood</tissue>
    </source>
</reference>
<feature type="transmembrane region" description="Helical" evidence="1">
    <location>
        <begin position="42"/>
        <end position="64"/>
    </location>
</feature>
<accession>A0AAV7B0H9</accession>
<evidence type="ECO:0000313" key="2">
    <source>
        <dbReference type="EMBL" id="KAG8565026.1"/>
    </source>
</evidence>
<dbReference type="Proteomes" id="UP000824782">
    <property type="component" value="Unassembled WGS sequence"/>
</dbReference>
<keyword evidence="1" id="KW-0812">Transmembrane</keyword>
<dbReference type="AlphaFoldDB" id="A0AAV7B0H9"/>
<keyword evidence="3" id="KW-1185">Reference proteome</keyword>
<gene>
    <name evidence="2" type="ORF">GDO81_012675</name>
</gene>